<sequence>MVATDRTTEQRIHIASQPATVDLRRGSAIGVRPRPDFSDCHLPHCLIIVIETIDLASDFRSASVAQLYPSRPLRQRLRRRRRPSAFISCTTCDDPRLVKGGGRGDHDHDHDHDHDAHDAHDAATSGATSLIPSADVEPRARNVSYYNIGGLSLR</sequence>
<name>A0A8J2R4H6_9NEOP</name>
<reference evidence="2" key="1">
    <citation type="submission" date="2021-09" db="EMBL/GenBank/DDBJ databases">
        <authorList>
            <person name="Martin H S."/>
        </authorList>
    </citation>
    <scope>NUCLEOTIDE SEQUENCE</scope>
</reference>
<accession>A0A8J2R4H6</accession>
<evidence type="ECO:0000313" key="2">
    <source>
        <dbReference type="EMBL" id="CAG9578877.1"/>
    </source>
</evidence>
<dbReference type="Proteomes" id="UP000789524">
    <property type="component" value="Unassembled WGS sequence"/>
</dbReference>
<proteinExistence type="predicted"/>
<keyword evidence="3" id="KW-1185">Reference proteome</keyword>
<evidence type="ECO:0000313" key="3">
    <source>
        <dbReference type="Proteomes" id="UP000789524"/>
    </source>
</evidence>
<evidence type="ECO:0000256" key="1">
    <source>
        <dbReference type="SAM" id="MobiDB-lite"/>
    </source>
</evidence>
<organism evidence="2 3">
    <name type="scientific">Danaus chrysippus</name>
    <name type="common">African queen</name>
    <dbReference type="NCBI Taxonomy" id="151541"/>
    <lineage>
        <taxon>Eukaryota</taxon>
        <taxon>Metazoa</taxon>
        <taxon>Ecdysozoa</taxon>
        <taxon>Arthropoda</taxon>
        <taxon>Hexapoda</taxon>
        <taxon>Insecta</taxon>
        <taxon>Pterygota</taxon>
        <taxon>Neoptera</taxon>
        <taxon>Endopterygota</taxon>
        <taxon>Lepidoptera</taxon>
        <taxon>Glossata</taxon>
        <taxon>Ditrysia</taxon>
        <taxon>Papilionoidea</taxon>
        <taxon>Nymphalidae</taxon>
        <taxon>Danainae</taxon>
        <taxon>Danaini</taxon>
        <taxon>Danaina</taxon>
        <taxon>Danaus</taxon>
        <taxon>Anosia</taxon>
    </lineage>
</organism>
<dbReference type="EMBL" id="CAKASE010000078">
    <property type="protein sequence ID" value="CAG9578877.1"/>
    <property type="molecule type" value="Genomic_DNA"/>
</dbReference>
<comment type="caution">
    <text evidence="2">The sequence shown here is derived from an EMBL/GenBank/DDBJ whole genome shotgun (WGS) entry which is preliminary data.</text>
</comment>
<dbReference type="AlphaFoldDB" id="A0A8J2R4H6"/>
<protein>
    <submittedName>
        <fullName evidence="2">(African queen) hypothetical protein</fullName>
    </submittedName>
</protein>
<gene>
    <name evidence="2" type="ORF">DCHRY22_LOCUS12902</name>
</gene>
<feature type="compositionally biased region" description="Basic and acidic residues" evidence="1">
    <location>
        <begin position="97"/>
        <end position="121"/>
    </location>
</feature>
<feature type="region of interest" description="Disordered" evidence="1">
    <location>
        <begin position="97"/>
        <end position="125"/>
    </location>
</feature>